<evidence type="ECO:0000313" key="1">
    <source>
        <dbReference type="EMBL" id="GFY07070.1"/>
    </source>
</evidence>
<dbReference type="Proteomes" id="UP000887159">
    <property type="component" value="Unassembled WGS sequence"/>
</dbReference>
<name>A0A8X6VIB6_TRICX</name>
<comment type="caution">
    <text evidence="1">The sequence shown here is derived from an EMBL/GenBank/DDBJ whole genome shotgun (WGS) entry which is preliminary data.</text>
</comment>
<gene>
    <name evidence="1" type="ORF">TNCV_4203411</name>
</gene>
<organism evidence="1 2">
    <name type="scientific">Trichonephila clavipes</name>
    <name type="common">Golden silk orbweaver</name>
    <name type="synonym">Nephila clavipes</name>
    <dbReference type="NCBI Taxonomy" id="2585209"/>
    <lineage>
        <taxon>Eukaryota</taxon>
        <taxon>Metazoa</taxon>
        <taxon>Ecdysozoa</taxon>
        <taxon>Arthropoda</taxon>
        <taxon>Chelicerata</taxon>
        <taxon>Arachnida</taxon>
        <taxon>Araneae</taxon>
        <taxon>Araneomorphae</taxon>
        <taxon>Entelegynae</taxon>
        <taxon>Araneoidea</taxon>
        <taxon>Nephilidae</taxon>
        <taxon>Trichonephila</taxon>
    </lineage>
</organism>
<dbReference type="EMBL" id="BMAU01021266">
    <property type="protein sequence ID" value="GFY07070.1"/>
    <property type="molecule type" value="Genomic_DNA"/>
</dbReference>
<proteinExistence type="predicted"/>
<keyword evidence="2" id="KW-1185">Reference proteome</keyword>
<accession>A0A8X6VIB6</accession>
<reference evidence="1" key="1">
    <citation type="submission" date="2020-08" db="EMBL/GenBank/DDBJ databases">
        <title>Multicomponent nature underlies the extraordinary mechanical properties of spider dragline silk.</title>
        <authorList>
            <person name="Kono N."/>
            <person name="Nakamura H."/>
            <person name="Mori M."/>
            <person name="Yoshida Y."/>
            <person name="Ohtoshi R."/>
            <person name="Malay A.D."/>
            <person name="Moran D.A.P."/>
            <person name="Tomita M."/>
            <person name="Numata K."/>
            <person name="Arakawa K."/>
        </authorList>
    </citation>
    <scope>NUCLEOTIDE SEQUENCE</scope>
</reference>
<dbReference type="AlphaFoldDB" id="A0A8X6VIB6"/>
<sequence length="122" mass="13923">MCHVGSQKPPITNAQEDRHVIKSALKDRKATSWTFIRSNTWDAQLTVPNDPRYVRLETNLMIGQAKEGQKQCRDSLVTPLPNEGEPWLVENGPCEPLHEWQRMRSQDVMDIPLGSHGATDQY</sequence>
<protein>
    <submittedName>
        <fullName evidence="1">Uncharacterized protein</fullName>
    </submittedName>
</protein>
<evidence type="ECO:0000313" key="2">
    <source>
        <dbReference type="Proteomes" id="UP000887159"/>
    </source>
</evidence>